<organism evidence="4 5">
    <name type="scientific">Canis lupus familiaris</name>
    <name type="common">Dog</name>
    <name type="synonym">Canis familiaris</name>
    <dbReference type="NCBI Taxonomy" id="9615"/>
    <lineage>
        <taxon>Eukaryota</taxon>
        <taxon>Metazoa</taxon>
        <taxon>Chordata</taxon>
        <taxon>Craniata</taxon>
        <taxon>Vertebrata</taxon>
        <taxon>Euteleostomi</taxon>
        <taxon>Mammalia</taxon>
        <taxon>Eutheria</taxon>
        <taxon>Laurasiatheria</taxon>
        <taxon>Carnivora</taxon>
        <taxon>Caniformia</taxon>
        <taxon>Canidae</taxon>
        <taxon>Canis</taxon>
    </lineage>
</organism>
<feature type="compositionally biased region" description="Polar residues" evidence="2">
    <location>
        <begin position="1830"/>
        <end position="1852"/>
    </location>
</feature>
<feature type="compositionally biased region" description="Basic and acidic residues" evidence="2">
    <location>
        <begin position="1029"/>
        <end position="1040"/>
    </location>
</feature>
<dbReference type="PANTHER" id="PTHR11852">
    <property type="entry name" value="PLATELET-ACTIVATING FACTOR ACETYLHYDROLASE"/>
    <property type="match status" value="1"/>
</dbReference>
<feature type="compositionally biased region" description="Polar residues" evidence="2">
    <location>
        <begin position="1718"/>
        <end position="1739"/>
    </location>
</feature>
<protein>
    <recommendedName>
        <fullName evidence="3">Little elongation complex subunit 1 C-terminal domain-containing protein</fullName>
    </recommendedName>
</protein>
<feature type="region of interest" description="Disordered" evidence="2">
    <location>
        <begin position="1217"/>
        <end position="1267"/>
    </location>
</feature>
<dbReference type="OrthoDB" id="2238957at2759"/>
<feature type="region of interest" description="Disordered" evidence="2">
    <location>
        <begin position="747"/>
        <end position="769"/>
    </location>
</feature>
<sequence>MRPGGVRPPHGARQGPRGRRAAVSRPLRDPPDWRGAVPSGHKSHTCPPGAGPSGPAGARVTSPKVPAPWPAAVGVYGKSVTPKPATEESPPRQHKGCTFEAVGLPDSSRAGASPAVPARLPCPFRSGGAAGSPGPRRGAGRARAGRGPGWAVSRSGAAPGRVSLQCPRRLRSGEPFATSTGTSVHGWTRPDPAGSGLAGGGPGSVSRGRTGPRPRVPEARGPTGPGVGTMMPGETHSAAPGTAADLSRCQGCASLQQNLNEYVEALITLKQKIINTDNLLTEYQKKCDELQFARRENSTLHHQVEQMLQKISPLQKCQEELGSLKAELEEKKSSLKLYQDTHQEYARVKEECLKTDAQKKKLEAKVKKLEEAAVKQTQDFKQLRNEKKILEKEFKKTQERLDEFSKQKNEKELRHIGTQISSDSYGSIDKRKVKLLLKELWLCINTTHRLPGEGSRCVIEKPAKETPGPTESQDDGAPPPAGSRPLKAAPLQTCLAELSMEIEGDFSACRHVGKEGPGGPAHHDDHVSNEGRHPELPVPQNDEDITDFSERDACFDEDLQAAVDFFRRPPPLLSPVPSPPLVSLPPLSTLPSSLAPETYFGEYTDSSDNESSHNRNSPESVSEDETSGSQYFGSSRKSKGSSGTWEEKPKSHEASQALTTLEVNEVTTVGFGTFTATLQPSATYSLAHEKHWMVSSESTSGGRRGILDEAQRQREVKEVDKSVQTENTLHEPIRNVCVEMLSGSRAQGRGAAPQKSDVCSSPLGKRPFSELTESEGETLLSEMIGSPKSQFTKWTLTNDIPLESDHMSISDHFQGMCRVLGKERDVPGFVLGASPEPEDDTGDVAGATGLGIDARLSSSSTSGTSSVCSGSPSSSTVKYAHDLHIPAQVSPLELHHSEQKLQAETLNVLDLQPEPPECPARENHLENSLCALSPELGTSNFNRSSSEAECTNVVKGMPKVCSLPQSVFIKAMKEAQCGSQGPRTELPLTRADSTPLLESQCSLTKSGFGFVKSPSWHHTDLLRRGGEERLRAKSEQEQKTNHQVQKAVPSLESRGSTPRHEHAGENNPVTLRATASLLPNQVSVITKQTRPEMVSSTRWEPWGRQRTEPVFTAAHASPGAAPTASVAGCAREREDTAQSAQGVTATEGTSPQVSASWRKLAFSFPSDSLPVGISHCSTNSKLSFSSENIPVQSQSIMMEASAQEAARKQSLLLHATDLDSSGPHADGPPPAAEVPVSRSFPADNVAYGGPGRSSGEALAVPEDAPRVRQSLKEPPELPSQTPGGASQDAGAAGTVLPCTILRKDEETRAVPLGGLAGALCYTGIRETGGGDTEVEESEAPSCSEGESEPEAAMGDRQQRMAFASRKGLGGPGAGTAEPRPSVEVGCLTSALQDFNISTLSEIDGLSTSEVVMFLESCQLRDYSSGDSVSECSSKGTFNKEMNKDLKTGELSGEKYRKQLCEEETLGTSEEWIESEEDDGPLSTSQLTRQSLDTLSEVLTRIGQELQTSCGSSPGKDAGSLLLLNMHDSVTATPVREHAPPQEATGFPPYPSGTSPPAGMASKGRSPASSTSSNKVTLGSPKGDPEVTSPVCGGAEVMSELAEPSPQRSDSAAGPTTEGNAEDGTETTFQCQISTVTSEVINVLINKDQNLVIEKGDHWTIINGVALMPNVDQVILCDTPEDIPVSPDRGGLGSGFISITSIEKSPETEPPDPPFQEPQCGSSLSCAQEEISSSSQSTNFDKSRLRNRPVKPSVRISSEIYDQNFESQPVASDHTYFNSKLEPFSKNKNRSKISNKEPSNKPAKALASSRVETTQSEGSQSFSGERENTKTPRTQTQTILANADTSTPTDCSDTLSKIRQEVGPPLPPLLAPLVATPPRTSQPVSPLIASSPSSPTSPIGQMSPLCEIPVPPMMSPLPEEPGCPSPPCTSPSPSTAPAGERILSSPLQFCAATPKHALPVPGRLPTLASAHTAVAGPQENSVKILDTMYPELSARARTLNILKGNIQLTRGTPADLKNLPGPVSAITGFKAITSTSTAFVKTGGSAGSDCHQDKCRDGGTRQDAGVKRTLSTSTPRSAKRLRLDSGSPEPEMGGAPAEGASKPPRRNPSRAEGMTTEEESSLLTVSTVSQLPPNPKETVESHDKAIADALKKIAESSFDLLPVIRSHVYVGNISKKPVMRDQEKEVVYEFSTTKKHLAECLLHSILSELKIQKISMERNYIHALCRVYVGICRQLGDLERARLFCYSLLKEDFPESEKLTLFIANMWHDIFISQSVINKAMQLVARQRAKGEVRNCLRAFLNWEKNAPVDVGFMVSKLLLTIQLCPKTEFQSSEKFGEDLSDNTWEYIFAIDLLCCHQKWIWTHDNIISKELWPVMDKWIKYRKGHANIAYTPDIIIASILRLIGRLGQLGLKEGFPSAVKNISSVIGMFIQHAQDEDIPWGIQLAAVYALCDLSPSNPAEISKILEAWRKETAHSVPSAVLSCLEEVSSLCAEEIG</sequence>
<feature type="region of interest" description="Disordered" evidence="2">
    <location>
        <begin position="593"/>
        <end position="659"/>
    </location>
</feature>
<evidence type="ECO:0000313" key="4">
    <source>
        <dbReference type="Ensembl" id="ENSCAFP00030016734.1"/>
    </source>
</evidence>
<feature type="compositionally biased region" description="Polar residues" evidence="2">
    <location>
        <begin position="1137"/>
        <end position="1152"/>
    </location>
</feature>
<keyword evidence="1" id="KW-0175">Coiled coil</keyword>
<feature type="region of interest" description="Disordered" evidence="2">
    <location>
        <begin position="1535"/>
        <end position="1627"/>
    </location>
</feature>
<feature type="region of interest" description="Disordered" evidence="2">
    <location>
        <begin position="455"/>
        <end position="487"/>
    </location>
</feature>
<dbReference type="Proteomes" id="UP000694429">
    <property type="component" value="Chromosome 34"/>
</dbReference>
<evidence type="ECO:0000256" key="2">
    <source>
        <dbReference type="SAM" id="MobiDB-lite"/>
    </source>
</evidence>
<feature type="region of interest" description="Disordered" evidence="2">
    <location>
        <begin position="1132"/>
        <end position="1152"/>
    </location>
</feature>
<evidence type="ECO:0000256" key="1">
    <source>
        <dbReference type="SAM" id="Coils"/>
    </source>
</evidence>
<feature type="region of interest" description="Disordered" evidence="2">
    <location>
        <begin position="1462"/>
        <end position="1484"/>
    </location>
</feature>
<feature type="compositionally biased region" description="Pro residues" evidence="2">
    <location>
        <begin position="1916"/>
        <end position="1929"/>
    </location>
</feature>
<feature type="region of interest" description="Disordered" evidence="2">
    <location>
        <begin position="1702"/>
        <end position="1750"/>
    </location>
</feature>
<feature type="region of interest" description="Disordered" evidence="2">
    <location>
        <begin position="1272"/>
        <end position="1291"/>
    </location>
</feature>
<dbReference type="Pfam" id="PF25817">
    <property type="entry name" value="ICE1_C"/>
    <property type="match status" value="1"/>
</dbReference>
<feature type="region of interest" description="Disordered" evidence="2">
    <location>
        <begin position="1916"/>
        <end position="1939"/>
    </location>
</feature>
<feature type="compositionally biased region" description="Polar residues" evidence="2">
    <location>
        <begin position="1809"/>
        <end position="1822"/>
    </location>
</feature>
<proteinExistence type="predicted"/>
<evidence type="ECO:0000259" key="3">
    <source>
        <dbReference type="Pfam" id="PF25817"/>
    </source>
</evidence>
<feature type="region of interest" description="Disordered" evidence="2">
    <location>
        <begin position="509"/>
        <end position="544"/>
    </location>
</feature>
<accession>A0A8C0N0S7</accession>
<feature type="compositionally biased region" description="Basic and acidic residues" evidence="2">
    <location>
        <begin position="521"/>
        <end position="535"/>
    </location>
</feature>
<feature type="compositionally biased region" description="Low complexity" evidence="2">
    <location>
        <begin position="1877"/>
        <end position="1897"/>
    </location>
</feature>
<reference evidence="4" key="1">
    <citation type="submission" date="2019-03" db="EMBL/GenBank/DDBJ databases">
        <authorList>
            <person name="Warren W.C."/>
            <person name="Johnson G.S."/>
        </authorList>
    </citation>
    <scope>NUCLEOTIDE SEQUENCE [LARGE SCALE GENOMIC DNA]</scope>
    <source>
        <strain evidence="4">Basenji</strain>
    </source>
</reference>
<dbReference type="PANTHER" id="PTHR11852:SF4">
    <property type="entry name" value="LITTLE ELONGATION COMPLEX SUBUNIT 1"/>
    <property type="match status" value="1"/>
</dbReference>
<feature type="region of interest" description="Disordered" evidence="2">
    <location>
        <begin position="1029"/>
        <end position="1066"/>
    </location>
</feature>
<feature type="region of interest" description="Disordered" evidence="2">
    <location>
        <begin position="1"/>
        <end position="242"/>
    </location>
</feature>
<feature type="compositionally biased region" description="Polar residues" evidence="2">
    <location>
        <begin position="1566"/>
        <end position="1576"/>
    </location>
</feature>
<feature type="region of interest" description="Disordered" evidence="2">
    <location>
        <begin position="2040"/>
        <end position="2137"/>
    </location>
</feature>
<feature type="coiled-coil region" evidence="1">
    <location>
        <begin position="252"/>
        <end position="414"/>
    </location>
</feature>
<feature type="region of interest" description="Disordered" evidence="2">
    <location>
        <begin position="1877"/>
        <end position="1900"/>
    </location>
</feature>
<dbReference type="Ensembl" id="ENSCAFT00030019182.1">
    <property type="protein sequence ID" value="ENSCAFP00030016734.1"/>
    <property type="gene ID" value="ENSCAFG00030010390.1"/>
</dbReference>
<feature type="compositionally biased region" description="Acidic residues" evidence="2">
    <location>
        <begin position="1470"/>
        <end position="1479"/>
    </location>
</feature>
<reference evidence="4" key="2">
    <citation type="submission" date="2025-08" db="UniProtKB">
        <authorList>
            <consortium name="Ensembl"/>
        </authorList>
    </citation>
    <scope>IDENTIFICATION</scope>
</reference>
<feature type="domain" description="Little elongation complex subunit 1 C-terminal" evidence="3">
    <location>
        <begin position="2295"/>
        <end position="2487"/>
    </location>
</feature>
<name>A0A8C0N0S7_CANLF</name>
<feature type="region of interest" description="Disordered" evidence="2">
    <location>
        <begin position="1776"/>
        <end position="1852"/>
    </location>
</feature>
<feature type="compositionally biased region" description="Basic and acidic residues" evidence="2">
    <location>
        <begin position="2049"/>
        <end position="2065"/>
    </location>
</feature>
<feature type="region of interest" description="Disordered" evidence="2">
    <location>
        <begin position="1328"/>
        <end position="1354"/>
    </location>
</feature>
<feature type="compositionally biased region" description="Low complexity" evidence="2">
    <location>
        <begin position="204"/>
        <end position="213"/>
    </location>
</feature>
<dbReference type="InterPro" id="IPR057881">
    <property type="entry name" value="ICE1_C"/>
</dbReference>
<evidence type="ECO:0000313" key="5">
    <source>
        <dbReference type="Proteomes" id="UP000694429"/>
    </source>
</evidence>